<feature type="region of interest" description="Disordered" evidence="1">
    <location>
        <begin position="195"/>
        <end position="247"/>
    </location>
</feature>
<feature type="compositionally biased region" description="Basic and acidic residues" evidence="1">
    <location>
        <begin position="227"/>
        <end position="237"/>
    </location>
</feature>
<name>A0A167QHS4_CORFA</name>
<feature type="compositionally biased region" description="Polar residues" evidence="1">
    <location>
        <begin position="1"/>
        <end position="13"/>
    </location>
</feature>
<feature type="region of interest" description="Disordered" evidence="1">
    <location>
        <begin position="1"/>
        <end position="55"/>
    </location>
</feature>
<feature type="compositionally biased region" description="Polar residues" evidence="1">
    <location>
        <begin position="215"/>
        <end position="226"/>
    </location>
</feature>
<reference evidence="2 3" key="1">
    <citation type="journal article" date="2016" name="Genome Biol. Evol.">
        <title>Divergent and convergent evolution of fungal pathogenicity.</title>
        <authorList>
            <person name="Shang Y."/>
            <person name="Xiao G."/>
            <person name="Zheng P."/>
            <person name="Cen K."/>
            <person name="Zhan S."/>
            <person name="Wang C."/>
        </authorList>
    </citation>
    <scope>NUCLEOTIDE SEQUENCE [LARGE SCALE GENOMIC DNA]</scope>
    <source>
        <strain evidence="2 3">ARSEF 2679</strain>
    </source>
</reference>
<feature type="compositionally biased region" description="Basic and acidic residues" evidence="1">
    <location>
        <begin position="558"/>
        <end position="568"/>
    </location>
</feature>
<evidence type="ECO:0000313" key="2">
    <source>
        <dbReference type="EMBL" id="OAA57655.1"/>
    </source>
</evidence>
<accession>A0A167QHS4</accession>
<protein>
    <submittedName>
        <fullName evidence="2">Uncharacterized protein</fullName>
    </submittedName>
</protein>
<sequence length="580" mass="64352">MRIPKTKSSSAKSVSGPKRSCQERTQPDATTPKAMKDPNWRTRQDTGSSTDIENIMPPMEQFNSKLYPPVAQLQSSHTSQHERGSFDFSIMDKYSSESSSASEGFVKILRKIDLRPIGGRQMSIFELDVRPETPTPTIASDDRRYVKVARHVSGHQRDSSSATEITASSHDTENVHSRDLFQVVTLDRLCRQSASASSSHAHLHESRNIYEKGKNTPSSFESNATISRDRPSKDELLRSPQTAIRNNRDQAFQRLIQRLNRDNHSNGPQSSQSPTKAQAKNKQPQPELMNKVFNNFRRPMAGDGRRNQTISDFKVDYWGNCQSSVASRDGSENTVQASSKQNTWNPKAREFYSLNRRPIPWDTGATDSREKALPNFNSWPQSNSTKTNTPPFNPYLYSQDQATSTIPSYPVYPSATPLAPAFNLGQCPQTFGNTPYLPGNPATQPSLFPLAPLPGLQSPAMPFGNLTAQQIAAQQIAALPYLASLASLSQIPLLTGLEKPNLPVNNRRPPVPKPTLPNAGAQLAYEEWIEWRKANEPGYAVECKARQQRRSQRCKGIIKEGGSDKPAEPRIAQANAVAAA</sequence>
<keyword evidence="3" id="KW-1185">Reference proteome</keyword>
<proteinExistence type="predicted"/>
<dbReference type="AlphaFoldDB" id="A0A167QHS4"/>
<dbReference type="GeneID" id="30023188"/>
<feature type="region of interest" description="Disordered" evidence="1">
    <location>
        <begin position="261"/>
        <end position="288"/>
    </location>
</feature>
<evidence type="ECO:0000313" key="3">
    <source>
        <dbReference type="Proteomes" id="UP000076744"/>
    </source>
</evidence>
<dbReference type="OrthoDB" id="4755921at2759"/>
<feature type="region of interest" description="Disordered" evidence="1">
    <location>
        <begin position="558"/>
        <end position="580"/>
    </location>
</feature>
<dbReference type="RefSeq" id="XP_018702145.1">
    <property type="nucleotide sequence ID" value="XM_018850500.1"/>
</dbReference>
<evidence type="ECO:0000256" key="1">
    <source>
        <dbReference type="SAM" id="MobiDB-lite"/>
    </source>
</evidence>
<feature type="compositionally biased region" description="Basic and acidic residues" evidence="1">
    <location>
        <begin position="202"/>
        <end position="214"/>
    </location>
</feature>
<feature type="compositionally biased region" description="Polar residues" evidence="1">
    <location>
        <begin position="159"/>
        <end position="169"/>
    </location>
</feature>
<feature type="compositionally biased region" description="Basic and acidic residues" evidence="1">
    <location>
        <begin position="34"/>
        <end position="44"/>
    </location>
</feature>
<comment type="caution">
    <text evidence="2">The sequence shown here is derived from an EMBL/GenBank/DDBJ whole genome shotgun (WGS) entry which is preliminary data.</text>
</comment>
<gene>
    <name evidence="2" type="ORF">ISF_06896</name>
</gene>
<dbReference type="EMBL" id="AZHB01000019">
    <property type="protein sequence ID" value="OAA57655.1"/>
    <property type="molecule type" value="Genomic_DNA"/>
</dbReference>
<organism evidence="2 3">
    <name type="scientific">Cordyceps fumosorosea (strain ARSEF 2679)</name>
    <name type="common">Isaria fumosorosea</name>
    <dbReference type="NCBI Taxonomy" id="1081104"/>
    <lineage>
        <taxon>Eukaryota</taxon>
        <taxon>Fungi</taxon>
        <taxon>Dikarya</taxon>
        <taxon>Ascomycota</taxon>
        <taxon>Pezizomycotina</taxon>
        <taxon>Sordariomycetes</taxon>
        <taxon>Hypocreomycetidae</taxon>
        <taxon>Hypocreales</taxon>
        <taxon>Cordycipitaceae</taxon>
        <taxon>Cordyceps</taxon>
    </lineage>
</organism>
<feature type="region of interest" description="Disordered" evidence="1">
    <location>
        <begin position="151"/>
        <end position="173"/>
    </location>
</feature>
<dbReference type="Proteomes" id="UP000076744">
    <property type="component" value="Unassembled WGS sequence"/>
</dbReference>
<feature type="compositionally biased region" description="Polar residues" evidence="1">
    <location>
        <begin position="265"/>
        <end position="284"/>
    </location>
</feature>